<dbReference type="PANTHER" id="PTHR47718:SF13">
    <property type="entry name" value="OS09G0290500 PROTEIN"/>
    <property type="match status" value="1"/>
</dbReference>
<dbReference type="Proteomes" id="UP000289738">
    <property type="component" value="Chromosome B02"/>
</dbReference>
<dbReference type="EMBL" id="SDMP01000012">
    <property type="protein sequence ID" value="RYR27159.1"/>
    <property type="molecule type" value="Genomic_DNA"/>
</dbReference>
<evidence type="ECO:0000313" key="2">
    <source>
        <dbReference type="EMBL" id="RYR27159.1"/>
    </source>
</evidence>
<gene>
    <name evidence="2" type="ORF">Ahy_B02g061495</name>
</gene>
<name>A0A445AL44_ARAHY</name>
<sequence>MLMSSYCSLMLMSSFYKDYAKVVGFATKIRNTNRKKNEIKLITCNREGKWKSNISPTEKTNPSAKLNCSARIYVHILKEIGVVLNHSHTCYLNQEEMLKQHRQLSMFDYRTIKNNDEAGIRPSKTYQFFVAVVGGHRELKFIEKDVRNYITRKVYNKRINFFYKLELEAGESIKMFFGLMHEASLLLSILEMFCLIPLIIQKGTLLKYIYDFCCYVVEFSFVAWEERLQKAFLSINVRQCKGLLRFACQL</sequence>
<feature type="domain" description="FAR1" evidence="1">
    <location>
        <begin position="14"/>
        <end position="77"/>
    </location>
</feature>
<keyword evidence="3" id="KW-1185">Reference proteome</keyword>
<dbReference type="AlphaFoldDB" id="A0A445AL44"/>
<evidence type="ECO:0000259" key="1">
    <source>
        <dbReference type="Pfam" id="PF03101"/>
    </source>
</evidence>
<reference evidence="2 3" key="1">
    <citation type="submission" date="2019-01" db="EMBL/GenBank/DDBJ databases">
        <title>Sequencing of cultivated peanut Arachis hypogaea provides insights into genome evolution and oil improvement.</title>
        <authorList>
            <person name="Chen X."/>
        </authorList>
    </citation>
    <scope>NUCLEOTIDE SEQUENCE [LARGE SCALE GENOMIC DNA]</scope>
    <source>
        <strain evidence="3">cv. Fuhuasheng</strain>
        <tissue evidence="2">Leaves</tissue>
    </source>
</reference>
<dbReference type="Pfam" id="PF03101">
    <property type="entry name" value="FAR1"/>
    <property type="match status" value="1"/>
</dbReference>
<dbReference type="InterPro" id="IPR004330">
    <property type="entry name" value="FAR1_DNA_bnd_dom"/>
</dbReference>
<accession>A0A445AL44</accession>
<proteinExistence type="predicted"/>
<protein>
    <recommendedName>
        <fullName evidence="1">FAR1 domain-containing protein</fullName>
    </recommendedName>
</protein>
<evidence type="ECO:0000313" key="3">
    <source>
        <dbReference type="Proteomes" id="UP000289738"/>
    </source>
</evidence>
<organism evidence="2 3">
    <name type="scientific">Arachis hypogaea</name>
    <name type="common">Peanut</name>
    <dbReference type="NCBI Taxonomy" id="3818"/>
    <lineage>
        <taxon>Eukaryota</taxon>
        <taxon>Viridiplantae</taxon>
        <taxon>Streptophyta</taxon>
        <taxon>Embryophyta</taxon>
        <taxon>Tracheophyta</taxon>
        <taxon>Spermatophyta</taxon>
        <taxon>Magnoliopsida</taxon>
        <taxon>eudicotyledons</taxon>
        <taxon>Gunneridae</taxon>
        <taxon>Pentapetalae</taxon>
        <taxon>rosids</taxon>
        <taxon>fabids</taxon>
        <taxon>Fabales</taxon>
        <taxon>Fabaceae</taxon>
        <taxon>Papilionoideae</taxon>
        <taxon>50 kb inversion clade</taxon>
        <taxon>dalbergioids sensu lato</taxon>
        <taxon>Dalbergieae</taxon>
        <taxon>Pterocarpus clade</taxon>
        <taxon>Arachis</taxon>
    </lineage>
</organism>
<comment type="caution">
    <text evidence="2">The sequence shown here is derived from an EMBL/GenBank/DDBJ whole genome shotgun (WGS) entry which is preliminary data.</text>
</comment>
<dbReference type="PANTHER" id="PTHR47718">
    <property type="entry name" value="OS01G0519700 PROTEIN"/>
    <property type="match status" value="1"/>
</dbReference>